<dbReference type="GO" id="GO:0016301">
    <property type="term" value="F:kinase activity"/>
    <property type="evidence" value="ECO:0007669"/>
    <property type="project" value="UniProtKB-KW"/>
</dbReference>
<evidence type="ECO:0000313" key="8">
    <source>
        <dbReference type="EMBL" id="MCB8562172.1"/>
    </source>
</evidence>
<dbReference type="GO" id="GO:0005737">
    <property type="term" value="C:cytoplasm"/>
    <property type="evidence" value="ECO:0007669"/>
    <property type="project" value="UniProtKB-SubCell"/>
</dbReference>
<dbReference type="AlphaFoldDB" id="A0AAW4VMQ3"/>
<dbReference type="RefSeq" id="WP_117346791.1">
    <property type="nucleotide sequence ID" value="NZ_CAKMUM010000008.1"/>
</dbReference>
<dbReference type="SUPFAM" id="SSF51261">
    <property type="entry name" value="Duplicated hybrid motif"/>
    <property type="match status" value="1"/>
</dbReference>
<evidence type="ECO:0000256" key="2">
    <source>
        <dbReference type="ARBA" id="ARBA00022448"/>
    </source>
</evidence>
<keyword evidence="4" id="KW-0808">Transferase</keyword>
<dbReference type="InterPro" id="IPR050890">
    <property type="entry name" value="PTS_EIIA_component"/>
</dbReference>
<dbReference type="FunFam" id="2.70.70.10:FF:000001">
    <property type="entry name" value="PTS system glucose-specific IIA component"/>
    <property type="match status" value="1"/>
</dbReference>
<dbReference type="NCBIfam" id="TIGR00830">
    <property type="entry name" value="PTBA"/>
    <property type="match status" value="1"/>
</dbReference>
<evidence type="ECO:0000256" key="5">
    <source>
        <dbReference type="ARBA" id="ARBA00022683"/>
    </source>
</evidence>
<dbReference type="PROSITE" id="PS51093">
    <property type="entry name" value="PTS_EIIA_TYPE_1"/>
    <property type="match status" value="1"/>
</dbReference>
<reference evidence="8" key="1">
    <citation type="submission" date="2021-10" db="EMBL/GenBank/DDBJ databases">
        <title>Collection of gut derived symbiotic bacterial strains cultured from healthy donors.</title>
        <authorList>
            <person name="Lin H."/>
            <person name="Littmann E."/>
            <person name="Kohout C."/>
            <person name="Pamer E.G."/>
        </authorList>
    </citation>
    <scope>NUCLEOTIDE SEQUENCE</scope>
    <source>
        <strain evidence="8">DFI.5.2</strain>
    </source>
</reference>
<dbReference type="InterPro" id="IPR001127">
    <property type="entry name" value="PTS_EIIA_1_perm"/>
</dbReference>
<dbReference type="PANTHER" id="PTHR45008:SF1">
    <property type="entry name" value="PTS SYSTEM GLUCOSE-SPECIFIC EIIA COMPONENT"/>
    <property type="match status" value="1"/>
</dbReference>
<keyword evidence="6" id="KW-0418">Kinase</keyword>
<dbReference type="PANTHER" id="PTHR45008">
    <property type="entry name" value="PTS SYSTEM GLUCOSE-SPECIFIC EIIA COMPONENT"/>
    <property type="match status" value="1"/>
</dbReference>
<comment type="caution">
    <text evidence="8">The sequence shown here is derived from an EMBL/GenBank/DDBJ whole genome shotgun (WGS) entry which is preliminary data.</text>
</comment>
<feature type="domain" description="PTS EIIA type-1" evidence="7">
    <location>
        <begin position="28"/>
        <end position="132"/>
    </location>
</feature>
<protein>
    <submittedName>
        <fullName evidence="8">PTS glucose transporter subunit IIA</fullName>
    </submittedName>
</protein>
<keyword evidence="5" id="KW-0598">Phosphotransferase system</keyword>
<comment type="subcellular location">
    <subcellularLocation>
        <location evidence="1">Cytoplasm</location>
    </subcellularLocation>
</comment>
<dbReference type="Gene3D" id="2.70.70.10">
    <property type="entry name" value="Glucose Permease (Domain IIA)"/>
    <property type="match status" value="1"/>
</dbReference>
<evidence type="ECO:0000313" key="9">
    <source>
        <dbReference type="Proteomes" id="UP001197827"/>
    </source>
</evidence>
<dbReference type="EMBL" id="JAJDKQ010000017">
    <property type="protein sequence ID" value="MCB8562172.1"/>
    <property type="molecule type" value="Genomic_DNA"/>
</dbReference>
<sequence>MFSLFKKEKFKIVSPLDGQLILLKDVPDSVFSQKLMGDGFAIIPQSQVVVSPISGVAESVFPTGHAVGIKTKDGIECIVHIGLDTVELNGEGFTSLISQGDYVKAGEPIVQFDNQFIKDKGYNLTTMVVFPSGYEKDFNLGEREVKKGEVLF</sequence>
<dbReference type="Proteomes" id="UP001197827">
    <property type="component" value="Unassembled WGS sequence"/>
</dbReference>
<proteinExistence type="predicted"/>
<name>A0AAW4VMQ3_9FIRM</name>
<evidence type="ECO:0000256" key="4">
    <source>
        <dbReference type="ARBA" id="ARBA00022679"/>
    </source>
</evidence>
<dbReference type="InterPro" id="IPR011055">
    <property type="entry name" value="Dup_hybrid_motif"/>
</dbReference>
<evidence type="ECO:0000256" key="6">
    <source>
        <dbReference type="ARBA" id="ARBA00022777"/>
    </source>
</evidence>
<keyword evidence="2" id="KW-0813">Transport</keyword>
<evidence type="ECO:0000259" key="7">
    <source>
        <dbReference type="PROSITE" id="PS51093"/>
    </source>
</evidence>
<dbReference type="GO" id="GO:0009401">
    <property type="term" value="P:phosphoenolpyruvate-dependent sugar phosphotransferase system"/>
    <property type="evidence" value="ECO:0007669"/>
    <property type="project" value="UniProtKB-KW"/>
</dbReference>
<evidence type="ECO:0000256" key="1">
    <source>
        <dbReference type="ARBA" id="ARBA00004496"/>
    </source>
</evidence>
<accession>A0AAW4VMQ3</accession>
<evidence type="ECO:0000256" key="3">
    <source>
        <dbReference type="ARBA" id="ARBA00022597"/>
    </source>
</evidence>
<organism evidence="8 9">
    <name type="scientific">Faecalibacillus intestinalis</name>
    <dbReference type="NCBI Taxonomy" id="1982626"/>
    <lineage>
        <taxon>Bacteria</taxon>
        <taxon>Bacillati</taxon>
        <taxon>Bacillota</taxon>
        <taxon>Erysipelotrichia</taxon>
        <taxon>Erysipelotrichales</taxon>
        <taxon>Coprobacillaceae</taxon>
        <taxon>Faecalibacillus</taxon>
    </lineage>
</organism>
<gene>
    <name evidence="8" type="ORF">LJD74_09210</name>
</gene>
<dbReference type="Pfam" id="PF00358">
    <property type="entry name" value="PTS_EIIA_1"/>
    <property type="match status" value="1"/>
</dbReference>
<keyword evidence="3 8" id="KW-0762">Sugar transport</keyword>